<name>A0AA38H569_9TREE</name>
<dbReference type="GO" id="GO:0004099">
    <property type="term" value="F:chitin deacetylase activity"/>
    <property type="evidence" value="ECO:0007669"/>
    <property type="project" value="UniProtKB-EC"/>
</dbReference>
<evidence type="ECO:0000256" key="8">
    <source>
        <dbReference type="ARBA" id="ARBA00022622"/>
    </source>
</evidence>
<dbReference type="Gene3D" id="3.20.20.370">
    <property type="entry name" value="Glycoside hydrolase/deacetylase"/>
    <property type="match status" value="1"/>
</dbReference>
<evidence type="ECO:0000256" key="20">
    <source>
        <dbReference type="ARBA" id="ARBA00024056"/>
    </source>
</evidence>
<organism evidence="24 25">
    <name type="scientific">Dioszegia hungarica</name>
    <dbReference type="NCBI Taxonomy" id="4972"/>
    <lineage>
        <taxon>Eukaryota</taxon>
        <taxon>Fungi</taxon>
        <taxon>Dikarya</taxon>
        <taxon>Basidiomycota</taxon>
        <taxon>Agaricomycotina</taxon>
        <taxon>Tremellomycetes</taxon>
        <taxon>Tremellales</taxon>
        <taxon>Bulleribasidiaceae</taxon>
        <taxon>Dioszegia</taxon>
    </lineage>
</organism>
<evidence type="ECO:0000259" key="23">
    <source>
        <dbReference type="PROSITE" id="PS51677"/>
    </source>
</evidence>
<reference evidence="24" key="1">
    <citation type="journal article" date="2022" name="G3 (Bethesda)">
        <title>High quality genome of the basidiomycete yeast Dioszegia hungarica PDD-24b-2 isolated from cloud water.</title>
        <authorList>
            <person name="Jarrige D."/>
            <person name="Haridas S."/>
            <person name="Bleykasten-Grosshans C."/>
            <person name="Joly M."/>
            <person name="Nadalig T."/>
            <person name="Sancelme M."/>
            <person name="Vuilleumier S."/>
            <person name="Grigoriev I.V."/>
            <person name="Amato P."/>
            <person name="Bringel F."/>
        </authorList>
    </citation>
    <scope>NUCLEOTIDE SEQUENCE</scope>
    <source>
        <strain evidence="24">PDD-24b-2</strain>
    </source>
</reference>
<comment type="subcellular location">
    <subcellularLocation>
        <location evidence="3">Cell membrane</location>
        <topology evidence="3">Lipid-anchor</topology>
        <topology evidence="3">GPI-anchor</topology>
    </subcellularLocation>
    <subcellularLocation>
        <location evidence="2">Secreted</location>
        <location evidence="2">Cell wall</location>
    </subcellularLocation>
</comment>
<keyword evidence="17" id="KW-0449">Lipoprotein</keyword>
<dbReference type="GO" id="GO:0046872">
    <property type="term" value="F:metal ion binding"/>
    <property type="evidence" value="ECO:0007669"/>
    <property type="project" value="UniProtKB-KW"/>
</dbReference>
<keyword evidence="16" id="KW-0170">Cobalt</keyword>
<keyword evidence="7" id="KW-0964">Secreted</keyword>
<evidence type="ECO:0000256" key="3">
    <source>
        <dbReference type="ARBA" id="ARBA00004609"/>
    </source>
</evidence>
<keyword evidence="18" id="KW-0961">Cell wall biogenesis/degradation</keyword>
<dbReference type="GeneID" id="77725315"/>
<comment type="catalytic activity">
    <reaction evidence="21">
        <text>[(1-&gt;4)-N-acetyl-beta-D-glucosaminyl](n) + n H2O = chitosan + n acetate</text>
        <dbReference type="Rhea" id="RHEA:10464"/>
        <dbReference type="Rhea" id="RHEA-COMP:9593"/>
        <dbReference type="Rhea" id="RHEA-COMP:9597"/>
        <dbReference type="ChEBI" id="CHEBI:15377"/>
        <dbReference type="ChEBI" id="CHEBI:17029"/>
        <dbReference type="ChEBI" id="CHEBI:30089"/>
        <dbReference type="ChEBI" id="CHEBI:57704"/>
        <dbReference type="EC" id="3.5.1.41"/>
    </reaction>
    <physiologicalReaction direction="left-to-right" evidence="21">
        <dbReference type="Rhea" id="RHEA:10465"/>
    </physiologicalReaction>
</comment>
<keyword evidence="25" id="KW-1185">Reference proteome</keyword>
<evidence type="ECO:0000256" key="17">
    <source>
        <dbReference type="ARBA" id="ARBA00023288"/>
    </source>
</evidence>
<dbReference type="AlphaFoldDB" id="A0AA38H569"/>
<evidence type="ECO:0000256" key="1">
    <source>
        <dbReference type="ARBA" id="ARBA00001941"/>
    </source>
</evidence>
<feature type="domain" description="NodB homology" evidence="23">
    <location>
        <begin position="155"/>
        <end position="343"/>
    </location>
</feature>
<dbReference type="FunFam" id="3.20.20.370:FF:000004">
    <property type="entry name" value="Related to Chitin deacetylase"/>
    <property type="match status" value="1"/>
</dbReference>
<evidence type="ECO:0000256" key="5">
    <source>
        <dbReference type="ARBA" id="ARBA00022475"/>
    </source>
</evidence>
<comment type="cofactor">
    <cofactor evidence="1">
        <name>Co(2+)</name>
        <dbReference type="ChEBI" id="CHEBI:48828"/>
    </cofactor>
</comment>
<dbReference type="Proteomes" id="UP001164286">
    <property type="component" value="Unassembled WGS sequence"/>
</dbReference>
<gene>
    <name evidence="24" type="ORF">MKK02DRAFT_19581</name>
</gene>
<evidence type="ECO:0000256" key="12">
    <source>
        <dbReference type="ARBA" id="ARBA00023024"/>
    </source>
</evidence>
<dbReference type="GO" id="GO:0071555">
    <property type="term" value="P:cell wall organization"/>
    <property type="evidence" value="ECO:0007669"/>
    <property type="project" value="UniProtKB-KW"/>
</dbReference>
<keyword evidence="9" id="KW-0479">Metal-binding</keyword>
<dbReference type="GO" id="GO:0005886">
    <property type="term" value="C:plasma membrane"/>
    <property type="evidence" value="ECO:0007669"/>
    <property type="project" value="UniProtKB-SubCell"/>
</dbReference>
<keyword evidence="6" id="KW-0134">Cell wall</keyword>
<dbReference type="EC" id="3.5.1.41" evidence="20"/>
<evidence type="ECO:0000256" key="6">
    <source>
        <dbReference type="ARBA" id="ARBA00022512"/>
    </source>
</evidence>
<dbReference type="Pfam" id="PF01522">
    <property type="entry name" value="Polysacc_deac_1"/>
    <property type="match status" value="1"/>
</dbReference>
<keyword evidence="11" id="KW-0378">Hydrolase</keyword>
<dbReference type="PANTHER" id="PTHR10587:SF98">
    <property type="entry name" value="CHITIN DEACETYLASE"/>
    <property type="match status" value="1"/>
</dbReference>
<keyword evidence="8" id="KW-0336">GPI-anchor</keyword>
<comment type="similarity">
    <text evidence="4">Belongs to the polysaccharide deacetylase family.</text>
</comment>
<feature type="signal peptide" evidence="22">
    <location>
        <begin position="1"/>
        <end position="18"/>
    </location>
</feature>
<evidence type="ECO:0000256" key="21">
    <source>
        <dbReference type="ARBA" id="ARBA00048494"/>
    </source>
</evidence>
<feature type="chain" id="PRO_5041243239" description="chitin deacetylase" evidence="22">
    <location>
        <begin position="19"/>
        <end position="461"/>
    </location>
</feature>
<dbReference type="SUPFAM" id="SSF88713">
    <property type="entry name" value="Glycoside hydrolase/deacetylase"/>
    <property type="match status" value="1"/>
</dbReference>
<dbReference type="GO" id="GO:0098552">
    <property type="term" value="C:side of membrane"/>
    <property type="evidence" value="ECO:0007669"/>
    <property type="project" value="UniProtKB-KW"/>
</dbReference>
<evidence type="ECO:0000256" key="14">
    <source>
        <dbReference type="ARBA" id="ARBA00023180"/>
    </source>
</evidence>
<evidence type="ECO:0000313" key="25">
    <source>
        <dbReference type="Proteomes" id="UP001164286"/>
    </source>
</evidence>
<dbReference type="RefSeq" id="XP_052942878.1">
    <property type="nucleotide sequence ID" value="XM_053086114.1"/>
</dbReference>
<evidence type="ECO:0000256" key="15">
    <source>
        <dbReference type="ARBA" id="ARBA00023277"/>
    </source>
</evidence>
<evidence type="ECO:0000256" key="7">
    <source>
        <dbReference type="ARBA" id="ARBA00022525"/>
    </source>
</evidence>
<dbReference type="PROSITE" id="PS51677">
    <property type="entry name" value="NODB"/>
    <property type="match status" value="1"/>
</dbReference>
<dbReference type="InterPro" id="IPR050248">
    <property type="entry name" value="Polysacc_deacetylase_ArnD"/>
</dbReference>
<keyword evidence="5" id="KW-1003">Cell membrane</keyword>
<keyword evidence="13" id="KW-0472">Membrane</keyword>
<evidence type="ECO:0000256" key="22">
    <source>
        <dbReference type="SAM" id="SignalP"/>
    </source>
</evidence>
<protein>
    <recommendedName>
        <fullName evidence="20">chitin deacetylase</fullName>
        <ecNumber evidence="20">3.5.1.41</ecNumber>
    </recommendedName>
</protein>
<keyword evidence="10 22" id="KW-0732">Signal</keyword>
<evidence type="ECO:0000256" key="18">
    <source>
        <dbReference type="ARBA" id="ARBA00023316"/>
    </source>
</evidence>
<keyword evidence="19" id="KW-0624">Polysaccharide degradation</keyword>
<evidence type="ECO:0000313" key="24">
    <source>
        <dbReference type="EMBL" id="KAI9633101.1"/>
    </source>
</evidence>
<evidence type="ECO:0000256" key="9">
    <source>
        <dbReference type="ARBA" id="ARBA00022723"/>
    </source>
</evidence>
<evidence type="ECO:0000256" key="10">
    <source>
        <dbReference type="ARBA" id="ARBA00022729"/>
    </source>
</evidence>
<dbReference type="GO" id="GO:0009272">
    <property type="term" value="P:fungal-type cell wall biogenesis"/>
    <property type="evidence" value="ECO:0007669"/>
    <property type="project" value="UniProtKB-ARBA"/>
</dbReference>
<evidence type="ECO:0000256" key="2">
    <source>
        <dbReference type="ARBA" id="ARBA00004191"/>
    </source>
</evidence>
<evidence type="ECO:0000256" key="19">
    <source>
        <dbReference type="ARBA" id="ARBA00023326"/>
    </source>
</evidence>
<evidence type="ECO:0000256" key="11">
    <source>
        <dbReference type="ARBA" id="ARBA00022801"/>
    </source>
</evidence>
<dbReference type="InterPro" id="IPR002509">
    <property type="entry name" value="NODB_dom"/>
</dbReference>
<dbReference type="GO" id="GO:0006032">
    <property type="term" value="P:chitin catabolic process"/>
    <property type="evidence" value="ECO:0007669"/>
    <property type="project" value="UniProtKB-KW"/>
</dbReference>
<dbReference type="GO" id="GO:0000272">
    <property type="term" value="P:polysaccharide catabolic process"/>
    <property type="evidence" value="ECO:0007669"/>
    <property type="project" value="UniProtKB-KW"/>
</dbReference>
<dbReference type="PANTHER" id="PTHR10587">
    <property type="entry name" value="GLYCOSYL TRANSFERASE-RELATED"/>
    <property type="match status" value="1"/>
</dbReference>
<keyword evidence="15" id="KW-0119">Carbohydrate metabolism</keyword>
<accession>A0AA38H569</accession>
<dbReference type="EMBL" id="JAKWFO010000012">
    <property type="protein sequence ID" value="KAI9633101.1"/>
    <property type="molecule type" value="Genomic_DNA"/>
</dbReference>
<comment type="caution">
    <text evidence="24">The sequence shown here is derived from an EMBL/GenBank/DDBJ whole genome shotgun (WGS) entry which is preliminary data.</text>
</comment>
<evidence type="ECO:0000256" key="4">
    <source>
        <dbReference type="ARBA" id="ARBA00010973"/>
    </source>
</evidence>
<keyword evidence="12" id="KW-0146">Chitin degradation</keyword>
<dbReference type="InterPro" id="IPR011330">
    <property type="entry name" value="Glyco_hydro/deAcase_b/a-brl"/>
</dbReference>
<keyword evidence="14" id="KW-0325">Glycoprotein</keyword>
<evidence type="ECO:0000256" key="13">
    <source>
        <dbReference type="ARBA" id="ARBA00023136"/>
    </source>
</evidence>
<proteinExistence type="inferred from homology"/>
<evidence type="ECO:0000256" key="16">
    <source>
        <dbReference type="ARBA" id="ARBA00023285"/>
    </source>
</evidence>
<sequence>MRSATLLTLGGLAGLVSAHKGCGGPGHEVVRRNPGGPVVTLEEARGGRKRANSNPCDGYTYPPTQNLTSSYPNPYNIATLLPSDTAARTLFSSIDAHVRSALPTTYPKGNPDGSHPGLVYDGGADPDCWWTYTQCTTPKNATGLQRDITTVPEPGSYGLTYDDGPNCGNAPLYDWMEQNDVRATLFYIGGNVLNWPLQAISGHEGGHEICVHTWSHHYMTALSNEQVFAELYYTQRIIKDVLGVTPLCWRPPYGDIDNRVRMIAAGLNLTTVVWSEDSSDWSLDSGTPQSKIDANYQGFIDKQKSGQYANFGPVVLSHELSAATINEALKFLPSLKAAFTHLVPIATAYNISHPYAEEDIFYPSFAEYVAGEEDTVTSSLSSITSTSTSASSSTSSASTTSSSVSASSTSSAALSSSSAAAPASPSEGTSNHNAQPISAGWRVEPRLGLSLALAIICGAAI</sequence>